<evidence type="ECO:0000313" key="5">
    <source>
        <dbReference type="EMBL" id="SDI20917.1"/>
    </source>
</evidence>
<sequence>MSGGLRVLSVGPAVTVQDGGRPGWIGQGLSRGGAMDRQALAEAAALLDQPQGAALEMAGAGGRFEALSDLRIALTGAPMRAQIDGQPVVWHAVHALPKGAVLDLGPVTAGVYGYLSLGGGFDLPMVLGAQSAHLTAGLGARLEPGEVLPAGTDRGGPTGRKLAVEDRFSGGLLRLVPSLQTGLFPEEQRDRLGRTRFVRDSRANRMGVKLVPEGEGFGVEGGLSVVSEVITPGDIQITGDGAPFVLMAECQTTGGYPRLGTVIPADLPRVAQAPAGADLRFRFVTLDEALAAEAAHRAQMAGLRGQVAPLIRHPSEVRDLLSLKLVSGFSNGEHHDH</sequence>
<dbReference type="STRING" id="555512.SAMN04487993_100241"/>
<dbReference type="AlphaFoldDB" id="A0A1G8IQ63"/>
<dbReference type="OrthoDB" id="9768696at2"/>
<dbReference type="EMBL" id="FNEJ01000002">
    <property type="protein sequence ID" value="SDI20917.1"/>
    <property type="molecule type" value="Genomic_DNA"/>
</dbReference>
<dbReference type="InterPro" id="IPR003778">
    <property type="entry name" value="CT_A_B"/>
</dbReference>
<dbReference type="GO" id="GO:0016787">
    <property type="term" value="F:hydrolase activity"/>
    <property type="evidence" value="ECO:0007669"/>
    <property type="project" value="UniProtKB-KW"/>
</dbReference>
<protein>
    <submittedName>
        <fullName evidence="5">Allophanate hydrolase</fullName>
    </submittedName>
</protein>
<evidence type="ECO:0000256" key="1">
    <source>
        <dbReference type="ARBA" id="ARBA00022741"/>
    </source>
</evidence>
<evidence type="ECO:0000259" key="4">
    <source>
        <dbReference type="SMART" id="SM00797"/>
    </source>
</evidence>
<keyword evidence="3" id="KW-0067">ATP-binding</keyword>
<organism evidence="5 6">
    <name type="scientific">Salipiger marinus</name>
    <dbReference type="NCBI Taxonomy" id="555512"/>
    <lineage>
        <taxon>Bacteria</taxon>
        <taxon>Pseudomonadati</taxon>
        <taxon>Pseudomonadota</taxon>
        <taxon>Alphaproteobacteria</taxon>
        <taxon>Rhodobacterales</taxon>
        <taxon>Roseobacteraceae</taxon>
        <taxon>Salipiger</taxon>
    </lineage>
</organism>
<dbReference type="Gene3D" id="2.40.100.10">
    <property type="entry name" value="Cyclophilin-like"/>
    <property type="match status" value="1"/>
</dbReference>
<gene>
    <name evidence="5" type="ORF">SAMN04487993_100241</name>
</gene>
<dbReference type="PANTHER" id="PTHR43309">
    <property type="entry name" value="5-OXOPROLINASE SUBUNIT C"/>
    <property type="match status" value="1"/>
</dbReference>
<dbReference type="Pfam" id="PF02626">
    <property type="entry name" value="CT_A_B"/>
    <property type="match status" value="1"/>
</dbReference>
<name>A0A1G8IQ63_9RHOB</name>
<evidence type="ECO:0000256" key="3">
    <source>
        <dbReference type="ARBA" id="ARBA00022840"/>
    </source>
</evidence>
<keyword evidence="1" id="KW-0547">Nucleotide-binding</keyword>
<dbReference type="PANTHER" id="PTHR43309:SF5">
    <property type="entry name" value="5-OXOPROLINASE SUBUNIT C"/>
    <property type="match status" value="1"/>
</dbReference>
<reference evidence="5 6" key="1">
    <citation type="submission" date="2016-10" db="EMBL/GenBank/DDBJ databases">
        <authorList>
            <person name="de Groot N.N."/>
        </authorList>
    </citation>
    <scope>NUCLEOTIDE SEQUENCE [LARGE SCALE GENOMIC DNA]</scope>
    <source>
        <strain evidence="5 6">DSM 26424</strain>
    </source>
</reference>
<keyword evidence="2 5" id="KW-0378">Hydrolase</keyword>
<dbReference type="InterPro" id="IPR052708">
    <property type="entry name" value="PxpC"/>
</dbReference>
<evidence type="ECO:0000313" key="6">
    <source>
        <dbReference type="Proteomes" id="UP000199093"/>
    </source>
</evidence>
<dbReference type="GO" id="GO:0005524">
    <property type="term" value="F:ATP binding"/>
    <property type="evidence" value="ECO:0007669"/>
    <property type="project" value="UniProtKB-KW"/>
</dbReference>
<dbReference type="SUPFAM" id="SSF50891">
    <property type="entry name" value="Cyclophilin-like"/>
    <property type="match status" value="1"/>
</dbReference>
<feature type="domain" description="Carboxyltransferase" evidence="4">
    <location>
        <begin position="26"/>
        <end position="299"/>
    </location>
</feature>
<dbReference type="SMART" id="SM00797">
    <property type="entry name" value="AHS2"/>
    <property type="match status" value="1"/>
</dbReference>
<proteinExistence type="predicted"/>
<dbReference type="InterPro" id="IPR029000">
    <property type="entry name" value="Cyclophilin-like_dom_sf"/>
</dbReference>
<keyword evidence="6" id="KW-1185">Reference proteome</keyword>
<dbReference type="Proteomes" id="UP000199093">
    <property type="component" value="Unassembled WGS sequence"/>
</dbReference>
<accession>A0A1G8IQ63</accession>
<evidence type="ECO:0000256" key="2">
    <source>
        <dbReference type="ARBA" id="ARBA00022801"/>
    </source>
</evidence>
<dbReference type="RefSeq" id="WP_089843113.1">
    <property type="nucleotide sequence ID" value="NZ_FNEJ01000002.1"/>
</dbReference>